<comment type="caution">
    <text evidence="17">The sequence shown here is derived from an EMBL/GenBank/DDBJ whole genome shotgun (WGS) entry which is preliminary data.</text>
</comment>
<dbReference type="GO" id="GO:0048046">
    <property type="term" value="C:apoplast"/>
    <property type="evidence" value="ECO:0007669"/>
    <property type="project" value="UniProtKB-SubCell"/>
</dbReference>
<dbReference type="InterPro" id="IPR011707">
    <property type="entry name" value="Cu-oxidase-like_N"/>
</dbReference>
<comment type="function">
    <text evidence="13">Lignin degradation and detoxification of lignin-derived products.</text>
</comment>
<feature type="domain" description="Plastocyanin-like" evidence="14">
    <location>
        <begin position="162"/>
        <end position="312"/>
    </location>
</feature>
<dbReference type="InterPro" id="IPR017761">
    <property type="entry name" value="Laccase"/>
</dbReference>
<organism evidence="17 18">
    <name type="scientific">Rubus argutus</name>
    <name type="common">Southern blackberry</name>
    <dbReference type="NCBI Taxonomy" id="59490"/>
    <lineage>
        <taxon>Eukaryota</taxon>
        <taxon>Viridiplantae</taxon>
        <taxon>Streptophyta</taxon>
        <taxon>Embryophyta</taxon>
        <taxon>Tracheophyta</taxon>
        <taxon>Spermatophyta</taxon>
        <taxon>Magnoliopsida</taxon>
        <taxon>eudicotyledons</taxon>
        <taxon>Gunneridae</taxon>
        <taxon>Pentapetalae</taxon>
        <taxon>rosids</taxon>
        <taxon>fabids</taxon>
        <taxon>Rosales</taxon>
        <taxon>Rosaceae</taxon>
        <taxon>Rosoideae</taxon>
        <taxon>Rosoideae incertae sedis</taxon>
        <taxon>Rubus</taxon>
    </lineage>
</organism>
<dbReference type="Pfam" id="PF07731">
    <property type="entry name" value="Cu-oxidase_2"/>
    <property type="match status" value="1"/>
</dbReference>
<dbReference type="Pfam" id="PF07732">
    <property type="entry name" value="Cu-oxidase_3"/>
    <property type="match status" value="1"/>
</dbReference>
<evidence type="ECO:0000256" key="3">
    <source>
        <dbReference type="ARBA" id="ARBA00010609"/>
    </source>
</evidence>
<evidence type="ECO:0000256" key="12">
    <source>
        <dbReference type="ARBA" id="ARBA00023185"/>
    </source>
</evidence>
<dbReference type="PANTHER" id="PTHR11709:SF410">
    <property type="entry name" value="LACCASE"/>
    <property type="match status" value="1"/>
</dbReference>
<evidence type="ECO:0000256" key="2">
    <source>
        <dbReference type="ARBA" id="ARBA00004271"/>
    </source>
</evidence>
<evidence type="ECO:0000259" key="14">
    <source>
        <dbReference type="Pfam" id="PF00394"/>
    </source>
</evidence>
<dbReference type="CDD" id="cd13849">
    <property type="entry name" value="CuRO_1_LCC_plant"/>
    <property type="match status" value="1"/>
</dbReference>
<dbReference type="PROSITE" id="PS00080">
    <property type="entry name" value="MULTICOPPER_OXIDASE2"/>
    <property type="match status" value="1"/>
</dbReference>
<evidence type="ECO:0000259" key="15">
    <source>
        <dbReference type="Pfam" id="PF07731"/>
    </source>
</evidence>
<dbReference type="Pfam" id="PF00394">
    <property type="entry name" value="Cu-oxidase"/>
    <property type="match status" value="1"/>
</dbReference>
<keyword evidence="5 13" id="KW-0052">Apoplast</keyword>
<dbReference type="InterPro" id="IPR001117">
    <property type="entry name" value="Cu-oxidase_2nd"/>
</dbReference>
<proteinExistence type="inferred from homology"/>
<evidence type="ECO:0000256" key="13">
    <source>
        <dbReference type="RuleBase" id="RU361119"/>
    </source>
</evidence>
<comment type="subcellular location">
    <subcellularLocation>
        <location evidence="2 13">Secreted</location>
        <location evidence="2 13">Extracellular space</location>
        <location evidence="2 13">Apoplast</location>
    </subcellularLocation>
</comment>
<dbReference type="Proteomes" id="UP001457282">
    <property type="component" value="Unassembled WGS sequence"/>
</dbReference>
<evidence type="ECO:0000256" key="9">
    <source>
        <dbReference type="ARBA" id="ARBA00023002"/>
    </source>
</evidence>
<evidence type="ECO:0000313" key="17">
    <source>
        <dbReference type="EMBL" id="KAK9912860.1"/>
    </source>
</evidence>
<dbReference type="GO" id="GO:0005507">
    <property type="term" value="F:copper ion binding"/>
    <property type="evidence" value="ECO:0007669"/>
    <property type="project" value="InterPro"/>
</dbReference>
<dbReference type="InterPro" id="IPR002355">
    <property type="entry name" value="Cu_oxidase_Cu_BS"/>
</dbReference>
<dbReference type="InterPro" id="IPR033138">
    <property type="entry name" value="Cu_oxidase_CS"/>
</dbReference>
<feature type="domain" description="Plastocyanin-like" evidence="15">
    <location>
        <begin position="433"/>
        <end position="561"/>
    </location>
</feature>
<keyword evidence="11" id="KW-0325">Glycoprotein</keyword>
<feature type="signal peptide" evidence="13">
    <location>
        <begin position="1"/>
        <end position="21"/>
    </location>
</feature>
<reference evidence="17 18" key="1">
    <citation type="journal article" date="2023" name="G3 (Bethesda)">
        <title>A chromosome-length genome assembly and annotation of blackberry (Rubus argutus, cv. 'Hillquist').</title>
        <authorList>
            <person name="Bruna T."/>
            <person name="Aryal R."/>
            <person name="Dudchenko O."/>
            <person name="Sargent D.J."/>
            <person name="Mead D."/>
            <person name="Buti M."/>
            <person name="Cavallini A."/>
            <person name="Hytonen T."/>
            <person name="Andres J."/>
            <person name="Pham M."/>
            <person name="Weisz D."/>
            <person name="Mascagni F."/>
            <person name="Usai G."/>
            <person name="Natali L."/>
            <person name="Bassil N."/>
            <person name="Fernandez G.E."/>
            <person name="Lomsadze A."/>
            <person name="Armour M."/>
            <person name="Olukolu B."/>
            <person name="Poorten T."/>
            <person name="Britton C."/>
            <person name="Davik J."/>
            <person name="Ashrafi H."/>
            <person name="Aiden E.L."/>
            <person name="Borodovsky M."/>
            <person name="Worthington M."/>
        </authorList>
    </citation>
    <scope>NUCLEOTIDE SEQUENCE [LARGE SCALE GENOMIC DNA]</scope>
    <source>
        <strain evidence="17">PI 553951</strain>
    </source>
</reference>
<feature type="domain" description="Plastocyanin-like" evidence="16">
    <location>
        <begin position="35"/>
        <end position="148"/>
    </location>
</feature>
<keyword evidence="6 13" id="KW-0964">Secreted</keyword>
<dbReference type="EC" id="1.10.3.2" evidence="4 13"/>
<name>A0AAW1VYM4_RUBAR</name>
<dbReference type="GO" id="GO:0052716">
    <property type="term" value="F:hydroquinone:oxygen oxidoreductase activity"/>
    <property type="evidence" value="ECO:0007669"/>
    <property type="project" value="UniProtKB-EC"/>
</dbReference>
<keyword evidence="7 13" id="KW-0479">Metal-binding</keyword>
<evidence type="ECO:0000256" key="1">
    <source>
        <dbReference type="ARBA" id="ARBA00000349"/>
    </source>
</evidence>
<dbReference type="AlphaFoldDB" id="A0AAW1VYM4"/>
<dbReference type="InterPro" id="IPR011706">
    <property type="entry name" value="Cu-oxidase_C"/>
</dbReference>
<protein>
    <recommendedName>
        <fullName evidence="4 13">Laccase</fullName>
        <ecNumber evidence="4 13">1.10.3.2</ecNumber>
    </recommendedName>
    <alternativeName>
        <fullName evidence="13">Benzenediol:oxygen oxidoreductase</fullName>
    </alternativeName>
    <alternativeName>
        <fullName evidence="13">Diphenol oxidase</fullName>
    </alternativeName>
    <alternativeName>
        <fullName evidence="13">Urishiol oxidase</fullName>
    </alternativeName>
</protein>
<evidence type="ECO:0000313" key="18">
    <source>
        <dbReference type="Proteomes" id="UP001457282"/>
    </source>
</evidence>
<evidence type="ECO:0000256" key="11">
    <source>
        <dbReference type="ARBA" id="ARBA00023180"/>
    </source>
</evidence>
<evidence type="ECO:0000256" key="4">
    <source>
        <dbReference type="ARBA" id="ARBA00012297"/>
    </source>
</evidence>
<dbReference type="PANTHER" id="PTHR11709">
    <property type="entry name" value="MULTI-COPPER OXIDASE"/>
    <property type="match status" value="1"/>
</dbReference>
<sequence length="587" mass="64810">MGLGLLWFLFAQALVLQICLAQDGTVHNLHFVIDEVNITRMCTEQSLLTVNGSVPGPTITVTRGDTAIVSIQNNGKYSLTLHWHGVKQHRNPWSDGPENITQTPIQGGGGTFTYTVIFSDEEGTLWWHAHSDWTRASVYGAIIVLPPNEVYPFDTKPDYNQTIILGSWFKGRDLMEEYLDAQTTGGDVDPSDSFTINGYTGRNDTGCDLKDDIYTLKVERGKTYQLRIINAAMNEEMFFAISGHSFRVVGLDGAYLTPLLTNYIMITPGQTMDILVTANQTAGSYFMGGSAFADSSANSYDKSTTRAFLTYTDYNGTLVQDSLADLLAAPSNRSYADAFTNQLRGLKDNDDYPIQVPGHFDINKKFIITISTNTLPCDLDPLVENCTGPPLADGSSGMHSATLNNVRFRTKDIDILRAYYCNISGVYTEDFPHKPTAFNYTGDDTGDAEEYPVQGTRVISVQYGDAVEIVFQGTSVGNPENHPMHVHGYNLYLVGSDDGNFNSSSPNTYNLVDPPEVNTFGVPKKGWVAFRFWANNPGVWFLHCHLERHASWGMAGVLIVHNVTSDQDGILDPPAGYPNCSEPYPYL</sequence>
<dbReference type="InterPro" id="IPR008972">
    <property type="entry name" value="Cupredoxin"/>
</dbReference>
<evidence type="ECO:0000256" key="7">
    <source>
        <dbReference type="ARBA" id="ARBA00022723"/>
    </source>
</evidence>
<dbReference type="NCBIfam" id="TIGR03389">
    <property type="entry name" value="laccase"/>
    <property type="match status" value="1"/>
</dbReference>
<dbReference type="InterPro" id="IPR034285">
    <property type="entry name" value="CuRO_2_LCC"/>
</dbReference>
<dbReference type="InterPro" id="IPR045087">
    <property type="entry name" value="Cu-oxidase_fam"/>
</dbReference>
<dbReference type="PROSITE" id="PS00079">
    <property type="entry name" value="MULTICOPPER_OXIDASE1"/>
    <property type="match status" value="1"/>
</dbReference>
<dbReference type="InterPro" id="IPR034288">
    <property type="entry name" value="CuRO_1_LCC"/>
</dbReference>
<keyword evidence="8 13" id="KW-0677">Repeat</keyword>
<evidence type="ECO:0000256" key="10">
    <source>
        <dbReference type="ARBA" id="ARBA00023008"/>
    </source>
</evidence>
<evidence type="ECO:0000256" key="6">
    <source>
        <dbReference type="ARBA" id="ARBA00022525"/>
    </source>
</evidence>
<comment type="similarity">
    <text evidence="3 13">Belongs to the multicopper oxidase family.</text>
</comment>
<evidence type="ECO:0000256" key="5">
    <source>
        <dbReference type="ARBA" id="ARBA00022523"/>
    </source>
</evidence>
<comment type="catalytic activity">
    <reaction evidence="1 13">
        <text>4 hydroquinone + O2 = 4 benzosemiquinone + 2 H2O</text>
        <dbReference type="Rhea" id="RHEA:11276"/>
        <dbReference type="ChEBI" id="CHEBI:15377"/>
        <dbReference type="ChEBI" id="CHEBI:15379"/>
        <dbReference type="ChEBI" id="CHEBI:17594"/>
        <dbReference type="ChEBI" id="CHEBI:17977"/>
        <dbReference type="EC" id="1.10.3.2"/>
    </reaction>
</comment>
<dbReference type="CDD" id="cd13875">
    <property type="entry name" value="CuRO_2_LCC_plant"/>
    <property type="match status" value="1"/>
</dbReference>
<dbReference type="Gene3D" id="2.60.40.420">
    <property type="entry name" value="Cupredoxins - blue copper proteins"/>
    <property type="match status" value="3"/>
</dbReference>
<evidence type="ECO:0000256" key="8">
    <source>
        <dbReference type="ARBA" id="ARBA00022737"/>
    </source>
</evidence>
<gene>
    <name evidence="17" type="ORF">M0R45_036694</name>
</gene>
<feature type="chain" id="PRO_5043088425" description="Laccase" evidence="13">
    <location>
        <begin position="22"/>
        <end position="587"/>
    </location>
</feature>
<keyword evidence="13" id="KW-0732">Signal</keyword>
<accession>A0AAW1VYM4</accession>
<dbReference type="SUPFAM" id="SSF49503">
    <property type="entry name" value="Cupredoxins"/>
    <property type="match status" value="3"/>
</dbReference>
<keyword evidence="12 13" id="KW-0439">Lignin degradation</keyword>
<dbReference type="GO" id="GO:0046274">
    <property type="term" value="P:lignin catabolic process"/>
    <property type="evidence" value="ECO:0007669"/>
    <property type="project" value="UniProtKB-KW"/>
</dbReference>
<keyword evidence="9 13" id="KW-0560">Oxidoreductase</keyword>
<keyword evidence="18" id="KW-1185">Reference proteome</keyword>
<dbReference type="EMBL" id="JBEDUW010000007">
    <property type="protein sequence ID" value="KAK9912860.1"/>
    <property type="molecule type" value="Genomic_DNA"/>
</dbReference>
<keyword evidence="10 13" id="KW-0186">Copper</keyword>
<comment type="cofactor">
    <cofactor evidence="13">
        <name>Cu cation</name>
        <dbReference type="ChEBI" id="CHEBI:23378"/>
    </cofactor>
    <text evidence="13">Binds 4 Cu cations per monomer.</text>
</comment>
<evidence type="ECO:0000259" key="16">
    <source>
        <dbReference type="Pfam" id="PF07732"/>
    </source>
</evidence>